<dbReference type="Pfam" id="PF01402">
    <property type="entry name" value="RHH_1"/>
    <property type="match status" value="1"/>
</dbReference>
<dbReference type="SUPFAM" id="SSF47598">
    <property type="entry name" value="Ribbon-helix-helix"/>
    <property type="match status" value="1"/>
</dbReference>
<protein>
    <recommendedName>
        <fullName evidence="1">Ribbon-helix-helix protein CopG domain-containing protein</fullName>
    </recommendedName>
</protein>
<comment type="caution">
    <text evidence="2">The sequence shown here is derived from an EMBL/GenBank/DDBJ whole genome shotgun (WGS) entry which is preliminary data.</text>
</comment>
<evidence type="ECO:0000313" key="2">
    <source>
        <dbReference type="EMBL" id="MCP2369776.1"/>
    </source>
</evidence>
<dbReference type="InterPro" id="IPR013321">
    <property type="entry name" value="Arc_rbn_hlx_hlx"/>
</dbReference>
<gene>
    <name evidence="2" type="ORF">BJ978_000452</name>
</gene>
<evidence type="ECO:0000313" key="3">
    <source>
        <dbReference type="Proteomes" id="UP001139722"/>
    </source>
</evidence>
<dbReference type="OrthoDB" id="4736893at2"/>
<proteinExistence type="predicted"/>
<dbReference type="AlphaFoldDB" id="A0A9X2KAZ0"/>
<dbReference type="GO" id="GO:0006355">
    <property type="term" value="P:regulation of DNA-templated transcription"/>
    <property type="evidence" value="ECO:0007669"/>
    <property type="project" value="InterPro"/>
</dbReference>
<dbReference type="EMBL" id="JAMZDY010000001">
    <property type="protein sequence ID" value="MCP2369776.1"/>
    <property type="molecule type" value="Genomic_DNA"/>
</dbReference>
<evidence type="ECO:0000259" key="1">
    <source>
        <dbReference type="Pfam" id="PF01402"/>
    </source>
</evidence>
<keyword evidence="3" id="KW-1185">Reference proteome</keyword>
<feature type="domain" description="Ribbon-helix-helix protein CopG" evidence="1">
    <location>
        <begin position="64"/>
        <end position="101"/>
    </location>
</feature>
<accession>A0A9X2KAZ0</accession>
<name>A0A9X2KAZ0_9MICO</name>
<dbReference type="InterPro" id="IPR002145">
    <property type="entry name" value="CopG"/>
</dbReference>
<organism evidence="2 3">
    <name type="scientific">Agromyces terreus</name>
    <dbReference type="NCBI Taxonomy" id="424795"/>
    <lineage>
        <taxon>Bacteria</taxon>
        <taxon>Bacillati</taxon>
        <taxon>Actinomycetota</taxon>
        <taxon>Actinomycetes</taxon>
        <taxon>Micrococcales</taxon>
        <taxon>Microbacteriaceae</taxon>
        <taxon>Agromyces</taxon>
    </lineage>
</organism>
<sequence>MSANSRRRFELPERPTVASVETEDVIYRGEALTDDRVDRIVADVRRANLVPGGKSLNGDGTHAKPLTIRLPDEVREEIDQIAEAEGVSTSKVARRALVEWLQSRRIA</sequence>
<dbReference type="RefSeq" id="WP_156998885.1">
    <property type="nucleotide sequence ID" value="NZ_BAAANU010000054.1"/>
</dbReference>
<dbReference type="InterPro" id="IPR010985">
    <property type="entry name" value="Ribbon_hlx_hlx"/>
</dbReference>
<dbReference type="Proteomes" id="UP001139722">
    <property type="component" value="Unassembled WGS sequence"/>
</dbReference>
<dbReference type="Gene3D" id="1.10.1220.10">
    <property type="entry name" value="Met repressor-like"/>
    <property type="match status" value="1"/>
</dbReference>
<reference evidence="2" key="1">
    <citation type="submission" date="2022-06" db="EMBL/GenBank/DDBJ databases">
        <title>Sequencing the genomes of 1000 actinobacteria strains.</title>
        <authorList>
            <person name="Klenk H.-P."/>
        </authorList>
    </citation>
    <scope>NUCLEOTIDE SEQUENCE</scope>
    <source>
        <strain evidence="2">DSM 22016</strain>
    </source>
</reference>